<reference evidence="2 3" key="1">
    <citation type="submission" date="2014-04" db="EMBL/GenBank/DDBJ databases">
        <authorList>
            <consortium name="DOE Joint Genome Institute"/>
            <person name="Kuo A."/>
            <person name="Zuccaro A."/>
            <person name="Kohler A."/>
            <person name="Nagy L.G."/>
            <person name="Floudas D."/>
            <person name="Copeland A."/>
            <person name="Barry K.W."/>
            <person name="Cichocki N."/>
            <person name="Veneault-Fourrey C."/>
            <person name="LaButti K."/>
            <person name="Lindquist E.A."/>
            <person name="Lipzen A."/>
            <person name="Lundell T."/>
            <person name="Morin E."/>
            <person name="Murat C."/>
            <person name="Sun H."/>
            <person name="Tunlid A."/>
            <person name="Henrissat B."/>
            <person name="Grigoriev I.V."/>
            <person name="Hibbett D.S."/>
            <person name="Martin F."/>
            <person name="Nordberg H.P."/>
            <person name="Cantor M.N."/>
            <person name="Hua S.X."/>
        </authorList>
    </citation>
    <scope>NUCLEOTIDE SEQUENCE [LARGE SCALE GENOMIC DNA]</scope>
    <source>
        <strain evidence="2 3">MAFF 305830</strain>
    </source>
</reference>
<gene>
    <name evidence="2" type="ORF">M408DRAFT_27540</name>
</gene>
<keyword evidence="3" id="KW-1185">Reference proteome</keyword>
<organism evidence="2 3">
    <name type="scientific">Serendipita vermifera MAFF 305830</name>
    <dbReference type="NCBI Taxonomy" id="933852"/>
    <lineage>
        <taxon>Eukaryota</taxon>
        <taxon>Fungi</taxon>
        <taxon>Dikarya</taxon>
        <taxon>Basidiomycota</taxon>
        <taxon>Agaricomycotina</taxon>
        <taxon>Agaricomycetes</taxon>
        <taxon>Sebacinales</taxon>
        <taxon>Serendipitaceae</taxon>
        <taxon>Serendipita</taxon>
    </lineage>
</organism>
<evidence type="ECO:0000256" key="1">
    <source>
        <dbReference type="SAM" id="Phobius"/>
    </source>
</evidence>
<feature type="transmembrane region" description="Helical" evidence="1">
    <location>
        <begin position="12"/>
        <end position="36"/>
    </location>
</feature>
<keyword evidence="1" id="KW-1133">Transmembrane helix</keyword>
<dbReference type="AlphaFoldDB" id="A0A0C3AGQ5"/>
<accession>A0A0C3AGQ5</accession>
<proteinExistence type="predicted"/>
<dbReference type="EMBL" id="KN824331">
    <property type="protein sequence ID" value="KIM23835.1"/>
    <property type="molecule type" value="Genomic_DNA"/>
</dbReference>
<evidence type="ECO:0000313" key="2">
    <source>
        <dbReference type="EMBL" id="KIM23835.1"/>
    </source>
</evidence>
<protein>
    <submittedName>
        <fullName evidence="2">Uncharacterized protein</fullName>
    </submittedName>
</protein>
<sequence>MRGQIMGEFEEGARIAAIVLGAITGALLLMLLYGLVALQVSPHPTLLLCMHAFLSKAAQKILTTTYAGVDRTLGELILSNSIMEEGNLRLIVAFTFMIAVMILIIACLVVFNRLRAQKSDNAATAEKLRAREYRQAGLGIADVPARAKSSTTRI</sequence>
<name>A0A0C3AGQ5_SERVB</name>
<reference evidence="3" key="2">
    <citation type="submission" date="2015-01" db="EMBL/GenBank/DDBJ databases">
        <title>Evolutionary Origins and Diversification of the Mycorrhizal Mutualists.</title>
        <authorList>
            <consortium name="DOE Joint Genome Institute"/>
            <consortium name="Mycorrhizal Genomics Consortium"/>
            <person name="Kohler A."/>
            <person name="Kuo A."/>
            <person name="Nagy L.G."/>
            <person name="Floudas D."/>
            <person name="Copeland A."/>
            <person name="Barry K.W."/>
            <person name="Cichocki N."/>
            <person name="Veneault-Fourrey C."/>
            <person name="LaButti K."/>
            <person name="Lindquist E.A."/>
            <person name="Lipzen A."/>
            <person name="Lundell T."/>
            <person name="Morin E."/>
            <person name="Murat C."/>
            <person name="Riley R."/>
            <person name="Ohm R."/>
            <person name="Sun H."/>
            <person name="Tunlid A."/>
            <person name="Henrissat B."/>
            <person name="Grigoriev I.V."/>
            <person name="Hibbett D.S."/>
            <person name="Martin F."/>
        </authorList>
    </citation>
    <scope>NUCLEOTIDE SEQUENCE [LARGE SCALE GENOMIC DNA]</scope>
    <source>
        <strain evidence="3">MAFF 305830</strain>
    </source>
</reference>
<keyword evidence="1" id="KW-0812">Transmembrane</keyword>
<keyword evidence="1" id="KW-0472">Membrane</keyword>
<evidence type="ECO:0000313" key="3">
    <source>
        <dbReference type="Proteomes" id="UP000054097"/>
    </source>
</evidence>
<dbReference type="Proteomes" id="UP000054097">
    <property type="component" value="Unassembled WGS sequence"/>
</dbReference>
<dbReference type="HOGENOM" id="CLU_1705340_0_0_1"/>
<feature type="transmembrane region" description="Helical" evidence="1">
    <location>
        <begin position="90"/>
        <end position="111"/>
    </location>
</feature>